<evidence type="ECO:0000259" key="1">
    <source>
        <dbReference type="Pfam" id="PF07969"/>
    </source>
</evidence>
<gene>
    <name evidence="2" type="ORF">MUN87_11360</name>
</gene>
<dbReference type="PANTHER" id="PTHR32027:SF0">
    <property type="entry name" value="CYTOSINE DEAMINASE"/>
    <property type="match status" value="1"/>
</dbReference>
<sequence length="446" mass="49682">MSQSITLFNASVPLRNNGQLYSITIRDGVYQQVKEQTGYVKCEGLSFQELENNFSQAMDVDLEGRIVLPSFVDIHTHLDKAYSLKEVPNKSGTLLEAIENYHQKAHTFTPEMIKRRVYRQALESLSYGTTHIRTHVNFEMNISPKLALDKLAAVIEVKEALRDLLTIQIVPMLSDVASYTKEQYAVIQQAMELGIDGIGGAPHLRANPEENIDALIRLAVENEKFLDLHVDENDDPAVCTIETLIEKTIAYDMQGQVTAGHLCSLAAMNHEKAARLIEGMAEASIHAVTLPGANMYLQGRFDQGVIRRGVTRIKELINGGVTIATASDNVHDPFHPFGRGDLVQIGLLTAYAGHLASEAELLHLLRMMTTIPGSIFGLEHEIKEGAVADLVVIDSVDMYDLFASMAPTRYLFTKNRWLNGFKTVRMMNDPFLQEAWRSLTATSIKI</sequence>
<dbReference type="EMBL" id="CP095071">
    <property type="protein sequence ID" value="UOQ83366.1"/>
    <property type="molecule type" value="Genomic_DNA"/>
</dbReference>
<dbReference type="SUPFAM" id="SSF51556">
    <property type="entry name" value="Metallo-dependent hydrolases"/>
    <property type="match status" value="1"/>
</dbReference>
<dbReference type="PANTHER" id="PTHR32027">
    <property type="entry name" value="CYTOSINE DEAMINASE"/>
    <property type="match status" value="1"/>
</dbReference>
<dbReference type="CDD" id="cd01293">
    <property type="entry name" value="Bact_CD"/>
    <property type="match status" value="1"/>
</dbReference>
<feature type="domain" description="Amidohydrolase 3" evidence="1">
    <location>
        <begin position="109"/>
        <end position="409"/>
    </location>
</feature>
<name>A0ABY4GGC0_9BACI</name>
<dbReference type="InterPro" id="IPR052349">
    <property type="entry name" value="Metallo-hydrolase_Enzymes"/>
</dbReference>
<dbReference type="InterPro" id="IPR013108">
    <property type="entry name" value="Amidohydro_3"/>
</dbReference>
<reference evidence="2 3" key="1">
    <citation type="submission" date="2022-04" db="EMBL/GenBank/DDBJ databases">
        <title>Gracilibacillus sp. isolated from saltern.</title>
        <authorList>
            <person name="Won M."/>
            <person name="Lee C.-M."/>
            <person name="Woen H.-Y."/>
            <person name="Kwon S.-W."/>
        </authorList>
    </citation>
    <scope>NUCLEOTIDE SEQUENCE [LARGE SCALE GENOMIC DNA]</scope>
    <source>
        <strain evidence="2 3">SSPM10-3</strain>
    </source>
</reference>
<protein>
    <submittedName>
        <fullName evidence="2">Amidohydrolase family protein</fullName>
    </submittedName>
</protein>
<organism evidence="2 3">
    <name type="scientific">Gracilibacillus salinarum</name>
    <dbReference type="NCBI Taxonomy" id="2932255"/>
    <lineage>
        <taxon>Bacteria</taxon>
        <taxon>Bacillati</taxon>
        <taxon>Bacillota</taxon>
        <taxon>Bacilli</taxon>
        <taxon>Bacillales</taxon>
        <taxon>Bacillaceae</taxon>
        <taxon>Gracilibacillus</taxon>
    </lineage>
</organism>
<evidence type="ECO:0000313" key="2">
    <source>
        <dbReference type="EMBL" id="UOQ83366.1"/>
    </source>
</evidence>
<dbReference type="InterPro" id="IPR032466">
    <property type="entry name" value="Metal_Hydrolase"/>
</dbReference>
<dbReference type="RefSeq" id="WP_244740198.1">
    <property type="nucleotide sequence ID" value="NZ_CP095071.1"/>
</dbReference>
<dbReference type="Gene3D" id="2.30.40.10">
    <property type="entry name" value="Urease, subunit C, domain 1"/>
    <property type="match status" value="1"/>
</dbReference>
<dbReference type="Gene3D" id="3.20.20.140">
    <property type="entry name" value="Metal-dependent hydrolases"/>
    <property type="match status" value="1"/>
</dbReference>
<proteinExistence type="predicted"/>
<dbReference type="Proteomes" id="UP000831537">
    <property type="component" value="Chromosome"/>
</dbReference>
<keyword evidence="3" id="KW-1185">Reference proteome</keyword>
<dbReference type="Pfam" id="PF07969">
    <property type="entry name" value="Amidohydro_3"/>
    <property type="match status" value="1"/>
</dbReference>
<evidence type="ECO:0000313" key="3">
    <source>
        <dbReference type="Proteomes" id="UP000831537"/>
    </source>
</evidence>
<dbReference type="InterPro" id="IPR011059">
    <property type="entry name" value="Metal-dep_hydrolase_composite"/>
</dbReference>
<accession>A0ABY4GGC0</accession>